<dbReference type="InterPro" id="IPR009057">
    <property type="entry name" value="Homeodomain-like_sf"/>
</dbReference>
<name>A0A645BR38_9ZZZZ</name>
<dbReference type="SMART" id="SM00342">
    <property type="entry name" value="HTH_ARAC"/>
    <property type="match status" value="1"/>
</dbReference>
<sequence>MPACFSEASRILSYRYLCPEEHILSEDSIQCVQKTRTIAREPNQPEVDQERVRCFFSSGSAEEIESFIDQLLRSAGVEGVPLSMFCRYLTMTAYFAAAAYLDSIGCHAESYWPPELRPKDNIATPDEARGYMRQILLHTIRLRDRESRKQQRDLLNKAIGFIDEHYPEETISLDKVAQKVNISPNYFSAMFSQEVGQTFVEYLTGKRINEAKRMLRQTDLRSSEIAYAVGFRDSHYFSFVFKKVSGCTPSEYRRGDKR</sequence>
<keyword evidence="3" id="KW-0804">Transcription</keyword>
<dbReference type="InterPro" id="IPR020449">
    <property type="entry name" value="Tscrpt_reg_AraC-type_HTH"/>
</dbReference>
<protein>
    <submittedName>
        <fullName evidence="5">HTH-type transcriptional activator RhaR</fullName>
    </submittedName>
</protein>
<dbReference type="AlphaFoldDB" id="A0A645BR38"/>
<evidence type="ECO:0000256" key="3">
    <source>
        <dbReference type="ARBA" id="ARBA00023163"/>
    </source>
</evidence>
<dbReference type="PRINTS" id="PR00032">
    <property type="entry name" value="HTHARAC"/>
</dbReference>
<keyword evidence="2" id="KW-0238">DNA-binding</keyword>
<dbReference type="SUPFAM" id="SSF46689">
    <property type="entry name" value="Homeodomain-like"/>
    <property type="match status" value="2"/>
</dbReference>
<dbReference type="EMBL" id="VSSQ01021912">
    <property type="protein sequence ID" value="MPM67826.1"/>
    <property type="molecule type" value="Genomic_DNA"/>
</dbReference>
<dbReference type="PANTHER" id="PTHR43280:SF2">
    <property type="entry name" value="HTH-TYPE TRANSCRIPTIONAL REGULATOR EXSA"/>
    <property type="match status" value="1"/>
</dbReference>
<feature type="domain" description="HTH araC/xylS-type" evidence="4">
    <location>
        <begin position="156"/>
        <end position="255"/>
    </location>
</feature>
<dbReference type="InterPro" id="IPR018060">
    <property type="entry name" value="HTH_AraC"/>
</dbReference>
<evidence type="ECO:0000256" key="2">
    <source>
        <dbReference type="ARBA" id="ARBA00023125"/>
    </source>
</evidence>
<dbReference type="GO" id="GO:0043565">
    <property type="term" value="F:sequence-specific DNA binding"/>
    <property type="evidence" value="ECO:0007669"/>
    <property type="project" value="InterPro"/>
</dbReference>
<proteinExistence type="predicted"/>
<gene>
    <name evidence="5" type="primary">rhaR_114</name>
    <name evidence="5" type="ORF">SDC9_114751</name>
</gene>
<evidence type="ECO:0000256" key="1">
    <source>
        <dbReference type="ARBA" id="ARBA00023015"/>
    </source>
</evidence>
<keyword evidence="1" id="KW-0805">Transcription regulation</keyword>
<dbReference type="PROSITE" id="PS01124">
    <property type="entry name" value="HTH_ARAC_FAMILY_2"/>
    <property type="match status" value="1"/>
</dbReference>
<dbReference type="Gene3D" id="1.10.10.60">
    <property type="entry name" value="Homeodomain-like"/>
    <property type="match status" value="2"/>
</dbReference>
<evidence type="ECO:0000313" key="5">
    <source>
        <dbReference type="EMBL" id="MPM67826.1"/>
    </source>
</evidence>
<comment type="caution">
    <text evidence="5">The sequence shown here is derived from an EMBL/GenBank/DDBJ whole genome shotgun (WGS) entry which is preliminary data.</text>
</comment>
<dbReference type="Pfam" id="PF12833">
    <property type="entry name" value="HTH_18"/>
    <property type="match status" value="1"/>
</dbReference>
<dbReference type="GO" id="GO:0003700">
    <property type="term" value="F:DNA-binding transcription factor activity"/>
    <property type="evidence" value="ECO:0007669"/>
    <property type="project" value="InterPro"/>
</dbReference>
<accession>A0A645BR38</accession>
<evidence type="ECO:0000259" key="4">
    <source>
        <dbReference type="PROSITE" id="PS01124"/>
    </source>
</evidence>
<dbReference type="PANTHER" id="PTHR43280">
    <property type="entry name" value="ARAC-FAMILY TRANSCRIPTIONAL REGULATOR"/>
    <property type="match status" value="1"/>
</dbReference>
<reference evidence="5" key="1">
    <citation type="submission" date="2019-08" db="EMBL/GenBank/DDBJ databases">
        <authorList>
            <person name="Kucharzyk K."/>
            <person name="Murdoch R.W."/>
            <person name="Higgins S."/>
            <person name="Loffler F."/>
        </authorList>
    </citation>
    <scope>NUCLEOTIDE SEQUENCE</scope>
</reference>
<organism evidence="5">
    <name type="scientific">bioreactor metagenome</name>
    <dbReference type="NCBI Taxonomy" id="1076179"/>
    <lineage>
        <taxon>unclassified sequences</taxon>
        <taxon>metagenomes</taxon>
        <taxon>ecological metagenomes</taxon>
    </lineage>
</organism>